<sequence precursor="true">MTHRQPASCWMPHRLRTLAVILLPALTGCAHKSLYAGYVQHEPSFDVVDADLSGASFGFTGAATKEARTRGFVQVDVRSDDDVGLDLVDFSFGGLFYAPTTGPVRPGLQLGLGLGRADLEGLDNSNSLVSLSVALRVDWQISERVGLYGLAGIRAYLDTTEPTTCNDGTTSTSVGQGTCSHHGGINHYNDYIGDSTEPEIGFGLTVSW</sequence>
<feature type="chain" id="PRO_5021860213" description="Outer membrane protein beta-barrel domain-containing protein" evidence="1">
    <location>
        <begin position="33"/>
        <end position="208"/>
    </location>
</feature>
<dbReference type="Proteomes" id="UP000320390">
    <property type="component" value="Chromosome"/>
</dbReference>
<keyword evidence="3" id="KW-1185">Reference proteome</keyword>
<accession>A0A518ET18</accession>
<evidence type="ECO:0000256" key="1">
    <source>
        <dbReference type="SAM" id="SignalP"/>
    </source>
</evidence>
<evidence type="ECO:0000313" key="3">
    <source>
        <dbReference type="Proteomes" id="UP000320390"/>
    </source>
</evidence>
<organism evidence="2 3">
    <name type="scientific">Saltatorellus ferox</name>
    <dbReference type="NCBI Taxonomy" id="2528018"/>
    <lineage>
        <taxon>Bacteria</taxon>
        <taxon>Pseudomonadati</taxon>
        <taxon>Planctomycetota</taxon>
        <taxon>Planctomycetia</taxon>
        <taxon>Planctomycetia incertae sedis</taxon>
        <taxon>Saltatorellus</taxon>
    </lineage>
</organism>
<evidence type="ECO:0000313" key="2">
    <source>
        <dbReference type="EMBL" id="QDV07241.1"/>
    </source>
</evidence>
<dbReference type="AlphaFoldDB" id="A0A518ET18"/>
<feature type="signal peptide" evidence="1">
    <location>
        <begin position="1"/>
        <end position="32"/>
    </location>
</feature>
<evidence type="ECO:0008006" key="4">
    <source>
        <dbReference type="Google" id="ProtNLM"/>
    </source>
</evidence>
<gene>
    <name evidence="2" type="ORF">Poly30_27600</name>
</gene>
<reference evidence="2 3" key="1">
    <citation type="submission" date="2019-02" db="EMBL/GenBank/DDBJ databases">
        <title>Deep-cultivation of Planctomycetes and their phenomic and genomic characterization uncovers novel biology.</title>
        <authorList>
            <person name="Wiegand S."/>
            <person name="Jogler M."/>
            <person name="Boedeker C."/>
            <person name="Pinto D."/>
            <person name="Vollmers J."/>
            <person name="Rivas-Marin E."/>
            <person name="Kohn T."/>
            <person name="Peeters S.H."/>
            <person name="Heuer A."/>
            <person name="Rast P."/>
            <person name="Oberbeckmann S."/>
            <person name="Bunk B."/>
            <person name="Jeske O."/>
            <person name="Meyerdierks A."/>
            <person name="Storesund J.E."/>
            <person name="Kallscheuer N."/>
            <person name="Luecker S."/>
            <person name="Lage O.M."/>
            <person name="Pohl T."/>
            <person name="Merkel B.J."/>
            <person name="Hornburger P."/>
            <person name="Mueller R.-W."/>
            <person name="Bruemmer F."/>
            <person name="Labrenz M."/>
            <person name="Spormann A.M."/>
            <person name="Op den Camp H."/>
            <person name="Overmann J."/>
            <person name="Amann R."/>
            <person name="Jetten M.S.M."/>
            <person name="Mascher T."/>
            <person name="Medema M.H."/>
            <person name="Devos D.P."/>
            <person name="Kaster A.-K."/>
            <person name="Ovreas L."/>
            <person name="Rohde M."/>
            <person name="Galperin M.Y."/>
            <person name="Jogler C."/>
        </authorList>
    </citation>
    <scope>NUCLEOTIDE SEQUENCE [LARGE SCALE GENOMIC DNA]</scope>
    <source>
        <strain evidence="2 3">Poly30</strain>
    </source>
</reference>
<proteinExistence type="predicted"/>
<name>A0A518ET18_9BACT</name>
<dbReference type="PROSITE" id="PS51257">
    <property type="entry name" value="PROKAR_LIPOPROTEIN"/>
    <property type="match status" value="1"/>
</dbReference>
<keyword evidence="1" id="KW-0732">Signal</keyword>
<protein>
    <recommendedName>
        <fullName evidence="4">Outer membrane protein beta-barrel domain-containing protein</fullName>
    </recommendedName>
</protein>
<dbReference type="EMBL" id="CP036434">
    <property type="protein sequence ID" value="QDV07241.1"/>
    <property type="molecule type" value="Genomic_DNA"/>
</dbReference>